<accession>A0A6A6ZHH8</accession>
<keyword evidence="6" id="KW-1185">Reference proteome</keyword>
<evidence type="ECO:0000259" key="4">
    <source>
        <dbReference type="Pfam" id="PF03537"/>
    </source>
</evidence>
<dbReference type="GO" id="GO:0004557">
    <property type="term" value="F:alpha-galactosidase activity"/>
    <property type="evidence" value="ECO:0007669"/>
    <property type="project" value="UniProtKB-EC"/>
</dbReference>
<dbReference type="AlphaFoldDB" id="A0A6A6ZHH8"/>
<dbReference type="InterPro" id="IPR004352">
    <property type="entry name" value="GH114_TIM-barrel"/>
</dbReference>
<proteinExistence type="predicted"/>
<organism evidence="5 6">
    <name type="scientific">Ophiobolus disseminans</name>
    <dbReference type="NCBI Taxonomy" id="1469910"/>
    <lineage>
        <taxon>Eukaryota</taxon>
        <taxon>Fungi</taxon>
        <taxon>Dikarya</taxon>
        <taxon>Ascomycota</taxon>
        <taxon>Pezizomycotina</taxon>
        <taxon>Dothideomycetes</taxon>
        <taxon>Pleosporomycetidae</taxon>
        <taxon>Pleosporales</taxon>
        <taxon>Pleosporineae</taxon>
        <taxon>Phaeosphaeriaceae</taxon>
        <taxon>Ophiobolus</taxon>
    </lineage>
</organism>
<evidence type="ECO:0000313" key="6">
    <source>
        <dbReference type="Proteomes" id="UP000799424"/>
    </source>
</evidence>
<evidence type="ECO:0000313" key="5">
    <source>
        <dbReference type="EMBL" id="KAF2820328.1"/>
    </source>
</evidence>
<feature type="region of interest" description="Disordered" evidence="3">
    <location>
        <begin position="43"/>
        <end position="63"/>
    </location>
</feature>
<dbReference type="Pfam" id="PF03537">
    <property type="entry name" value="Glyco_hydro_114"/>
    <property type="match status" value="1"/>
</dbReference>
<protein>
    <recommendedName>
        <fullName evidence="2">alpha-galactosidase</fullName>
        <ecNumber evidence="2">3.2.1.22</ecNumber>
    </recommendedName>
</protein>
<gene>
    <name evidence="5" type="ORF">CC86DRAFT_428994</name>
</gene>
<dbReference type="EMBL" id="MU006241">
    <property type="protein sequence ID" value="KAF2820328.1"/>
    <property type="molecule type" value="Genomic_DNA"/>
</dbReference>
<reference evidence="5" key="1">
    <citation type="journal article" date="2020" name="Stud. Mycol.">
        <title>101 Dothideomycetes genomes: a test case for predicting lifestyles and emergence of pathogens.</title>
        <authorList>
            <person name="Haridas S."/>
            <person name="Albert R."/>
            <person name="Binder M."/>
            <person name="Bloem J."/>
            <person name="Labutti K."/>
            <person name="Salamov A."/>
            <person name="Andreopoulos B."/>
            <person name="Baker S."/>
            <person name="Barry K."/>
            <person name="Bills G."/>
            <person name="Bluhm B."/>
            <person name="Cannon C."/>
            <person name="Castanera R."/>
            <person name="Culley D."/>
            <person name="Daum C."/>
            <person name="Ezra D."/>
            <person name="Gonzalez J."/>
            <person name="Henrissat B."/>
            <person name="Kuo A."/>
            <person name="Liang C."/>
            <person name="Lipzen A."/>
            <person name="Lutzoni F."/>
            <person name="Magnuson J."/>
            <person name="Mondo S."/>
            <person name="Nolan M."/>
            <person name="Ohm R."/>
            <person name="Pangilinan J."/>
            <person name="Park H.-J."/>
            <person name="Ramirez L."/>
            <person name="Alfaro M."/>
            <person name="Sun H."/>
            <person name="Tritt A."/>
            <person name="Yoshinaga Y."/>
            <person name="Zwiers L.-H."/>
            <person name="Turgeon B."/>
            <person name="Goodwin S."/>
            <person name="Spatafora J."/>
            <person name="Crous P."/>
            <person name="Grigoriev I."/>
        </authorList>
    </citation>
    <scope>NUCLEOTIDE SEQUENCE</scope>
    <source>
        <strain evidence="5">CBS 113818</strain>
    </source>
</reference>
<feature type="domain" description="Glycoside-hydrolase family GH114 TIM-barrel" evidence="4">
    <location>
        <begin position="73"/>
        <end position="319"/>
    </location>
</feature>
<dbReference type="PANTHER" id="PTHR35273">
    <property type="entry name" value="ALPHA-1,4 POLYGALACTOSAMINIDASE, PUTATIVE (AFU_ORTHOLOGUE AFUA_3G07890)-RELATED"/>
    <property type="match status" value="1"/>
</dbReference>
<comment type="catalytic activity">
    <reaction evidence="1">
        <text>Hydrolysis of terminal, non-reducing alpha-D-galactose residues in alpha-D-galactosides, including galactose oligosaccharides, galactomannans and galactolipids.</text>
        <dbReference type="EC" id="3.2.1.22"/>
    </reaction>
</comment>
<name>A0A6A6ZHH8_9PLEO</name>
<dbReference type="SUPFAM" id="SSF51445">
    <property type="entry name" value="(Trans)glycosidases"/>
    <property type="match status" value="1"/>
</dbReference>
<sequence>MSTKPTTKRPWSLRRKLIIGGVSLLIVLSLALGLGLGLTLGQDDGDEDDNEPTLTPLPSPNATRPWLPKVNDTWQIILSHPPLISSSATSTTPNVSIFDIDLFDTPASTIQQLHKLGKKVICYFSAGSYEDWRPDAKDFKSEDLGKQVDDWPGEKWLKLGSENVRSIMKKRIDMAEKKGCDGVDPDNVDGFQNSNGLGLTANDSIAYMQFLSSITRPLNLTLGLKNAGSIISAVLPLVEFSVNEQCVEYSECEKFQPFIAAGKPVFHIEYPAGDGDLQQSVHANGFSEDTRKKFCSKNGPANGSEGFSTVLKKMNLDGWVEYCDGRVEVSSMDETSGGHERRRRKR</sequence>
<evidence type="ECO:0000256" key="1">
    <source>
        <dbReference type="ARBA" id="ARBA00001255"/>
    </source>
</evidence>
<evidence type="ECO:0000256" key="3">
    <source>
        <dbReference type="SAM" id="MobiDB-lite"/>
    </source>
</evidence>
<dbReference type="PANTHER" id="PTHR35273:SF2">
    <property type="entry name" value="ALPHA-GALACTOSIDASE"/>
    <property type="match status" value="1"/>
</dbReference>
<dbReference type="Proteomes" id="UP000799424">
    <property type="component" value="Unassembled WGS sequence"/>
</dbReference>
<dbReference type="InterPro" id="IPR013785">
    <property type="entry name" value="Aldolase_TIM"/>
</dbReference>
<dbReference type="InterPro" id="IPR017853">
    <property type="entry name" value="GH"/>
</dbReference>
<dbReference type="Gene3D" id="3.20.20.70">
    <property type="entry name" value="Aldolase class I"/>
    <property type="match status" value="1"/>
</dbReference>
<dbReference type="OrthoDB" id="2108802at2759"/>
<evidence type="ECO:0000256" key="2">
    <source>
        <dbReference type="ARBA" id="ARBA00012755"/>
    </source>
</evidence>
<dbReference type="EC" id="3.2.1.22" evidence="2"/>